<evidence type="ECO:0000313" key="20">
    <source>
        <dbReference type="Proteomes" id="UP001595530"/>
    </source>
</evidence>
<dbReference type="InterPro" id="IPR037532">
    <property type="entry name" value="FtsI_transpept"/>
</dbReference>
<keyword evidence="9 16" id="KW-0133">Cell shape</keyword>
<dbReference type="Gene3D" id="1.10.150.770">
    <property type="match status" value="1"/>
</dbReference>
<dbReference type="InterPro" id="IPR001460">
    <property type="entry name" value="PCN-bd_Tpept"/>
</dbReference>
<dbReference type="SUPFAM" id="SSF56519">
    <property type="entry name" value="Penicillin binding protein dimerisation domain"/>
    <property type="match status" value="1"/>
</dbReference>
<feature type="domain" description="Penicillin-binding protein transpeptidase" evidence="17">
    <location>
        <begin position="267"/>
        <end position="560"/>
    </location>
</feature>
<dbReference type="Gene3D" id="3.30.450.330">
    <property type="match status" value="1"/>
</dbReference>
<evidence type="ECO:0000256" key="16">
    <source>
        <dbReference type="HAMAP-Rule" id="MF_02080"/>
    </source>
</evidence>
<proteinExistence type="inferred from homology"/>
<keyword evidence="3 16" id="KW-0997">Cell inner membrane</keyword>
<keyword evidence="14 16" id="KW-0131">Cell cycle</keyword>
<dbReference type="Gene3D" id="3.90.1310.10">
    <property type="entry name" value="Penicillin-binding protein 2a (Domain 2)"/>
    <property type="match status" value="1"/>
</dbReference>
<evidence type="ECO:0000313" key="19">
    <source>
        <dbReference type="EMBL" id="MFC3108627.1"/>
    </source>
</evidence>
<evidence type="ECO:0000256" key="2">
    <source>
        <dbReference type="ARBA" id="ARBA00022475"/>
    </source>
</evidence>
<evidence type="ECO:0000256" key="11">
    <source>
        <dbReference type="ARBA" id="ARBA00022989"/>
    </source>
</evidence>
<dbReference type="Proteomes" id="UP001595530">
    <property type="component" value="Unassembled WGS sequence"/>
</dbReference>
<dbReference type="HAMAP" id="MF_02080">
    <property type="entry name" value="FtsI_transpept"/>
    <property type="match status" value="1"/>
</dbReference>
<evidence type="ECO:0000256" key="15">
    <source>
        <dbReference type="ARBA" id="ARBA00023316"/>
    </source>
</evidence>
<evidence type="ECO:0000256" key="10">
    <source>
        <dbReference type="ARBA" id="ARBA00022984"/>
    </source>
</evidence>
<keyword evidence="5 16" id="KW-0121">Carboxypeptidase</keyword>
<keyword evidence="8 16" id="KW-0378">Hydrolase</keyword>
<evidence type="ECO:0000256" key="8">
    <source>
        <dbReference type="ARBA" id="ARBA00022801"/>
    </source>
</evidence>
<feature type="transmembrane region" description="Helical" evidence="16">
    <location>
        <begin position="38"/>
        <end position="57"/>
    </location>
</feature>
<keyword evidence="11 16" id="KW-1133">Transmembrane helix</keyword>
<comment type="pathway">
    <text evidence="16">Cell wall biogenesis; peptidoglycan biosynthesis.</text>
</comment>
<feature type="active site" description="Acyl-ester intermediate" evidence="16">
    <location>
        <position position="314"/>
    </location>
</feature>
<evidence type="ECO:0000259" key="18">
    <source>
        <dbReference type="Pfam" id="PF03717"/>
    </source>
</evidence>
<evidence type="ECO:0000256" key="9">
    <source>
        <dbReference type="ARBA" id="ARBA00022960"/>
    </source>
</evidence>
<evidence type="ECO:0000256" key="3">
    <source>
        <dbReference type="ARBA" id="ARBA00022519"/>
    </source>
</evidence>
<dbReference type="InterPro" id="IPR050515">
    <property type="entry name" value="Beta-lactam/transpept"/>
</dbReference>
<feature type="domain" description="Penicillin-binding protein dimerisation" evidence="18">
    <location>
        <begin position="79"/>
        <end position="226"/>
    </location>
</feature>
<reference evidence="20" key="1">
    <citation type="journal article" date="2019" name="Int. J. Syst. Evol. Microbiol.">
        <title>The Global Catalogue of Microorganisms (GCM) 10K type strain sequencing project: providing services to taxonomists for standard genome sequencing and annotation.</title>
        <authorList>
            <consortium name="The Broad Institute Genomics Platform"/>
            <consortium name="The Broad Institute Genome Sequencing Center for Infectious Disease"/>
            <person name="Wu L."/>
            <person name="Ma J."/>
        </authorList>
    </citation>
    <scope>NUCLEOTIDE SEQUENCE [LARGE SCALE GENOMIC DNA]</scope>
    <source>
        <strain evidence="20">KCTC 42986</strain>
    </source>
</reference>
<dbReference type="SUPFAM" id="SSF56601">
    <property type="entry name" value="beta-lactamase/transpeptidase-like"/>
    <property type="match status" value="1"/>
</dbReference>
<gene>
    <name evidence="16" type="primary">ftsI</name>
    <name evidence="19" type="ORF">ACFOFO_11740</name>
</gene>
<evidence type="ECO:0000256" key="4">
    <source>
        <dbReference type="ARBA" id="ARBA00022618"/>
    </source>
</evidence>
<evidence type="ECO:0000256" key="5">
    <source>
        <dbReference type="ARBA" id="ARBA00022645"/>
    </source>
</evidence>
<organism evidence="19 20">
    <name type="scientific">Undibacterium arcticum</name>
    <dbReference type="NCBI Taxonomy" id="1762892"/>
    <lineage>
        <taxon>Bacteria</taxon>
        <taxon>Pseudomonadati</taxon>
        <taxon>Pseudomonadota</taxon>
        <taxon>Betaproteobacteria</taxon>
        <taxon>Burkholderiales</taxon>
        <taxon>Oxalobacteraceae</taxon>
        <taxon>Undibacterium</taxon>
    </lineage>
</organism>
<dbReference type="InterPro" id="IPR012338">
    <property type="entry name" value="Beta-lactam/transpept-like"/>
</dbReference>
<evidence type="ECO:0000256" key="14">
    <source>
        <dbReference type="ARBA" id="ARBA00023306"/>
    </source>
</evidence>
<dbReference type="PANTHER" id="PTHR30627">
    <property type="entry name" value="PEPTIDOGLYCAN D,D-TRANSPEPTIDASE"/>
    <property type="match status" value="1"/>
</dbReference>
<dbReference type="PANTHER" id="PTHR30627:SF1">
    <property type="entry name" value="PEPTIDOGLYCAN D,D-TRANSPEPTIDASE FTSI"/>
    <property type="match status" value="1"/>
</dbReference>
<dbReference type="Gene3D" id="3.40.710.10">
    <property type="entry name" value="DD-peptidase/beta-lactamase superfamily"/>
    <property type="match status" value="1"/>
</dbReference>
<evidence type="ECO:0000256" key="13">
    <source>
        <dbReference type="ARBA" id="ARBA00023210"/>
    </source>
</evidence>
<dbReference type="EC" id="3.4.16.4" evidence="16"/>
<dbReference type="EMBL" id="JBHRTP010000032">
    <property type="protein sequence ID" value="MFC3108627.1"/>
    <property type="molecule type" value="Genomic_DNA"/>
</dbReference>
<evidence type="ECO:0000256" key="6">
    <source>
        <dbReference type="ARBA" id="ARBA00022670"/>
    </source>
</evidence>
<dbReference type="InterPro" id="IPR036138">
    <property type="entry name" value="PBP_dimer_sf"/>
</dbReference>
<comment type="function">
    <text evidence="16">Catalyzes cross-linking of the peptidoglycan cell wall at the division septum.</text>
</comment>
<keyword evidence="12 16" id="KW-0472">Membrane</keyword>
<dbReference type="RefSeq" id="WP_390322285.1">
    <property type="nucleotide sequence ID" value="NZ_JBHRTP010000032.1"/>
</dbReference>
<keyword evidence="6 16" id="KW-0645">Protease</keyword>
<keyword evidence="4 16" id="KW-0132">Cell division</keyword>
<protein>
    <recommendedName>
        <fullName evidence="16">Peptidoglycan D,D-transpeptidase FtsI</fullName>
        <ecNumber evidence="16">3.4.16.4</ecNumber>
    </recommendedName>
    <alternativeName>
        <fullName evidence="16">Penicillin-binding protein 3</fullName>
        <shortName evidence="16">PBP-3</shortName>
    </alternativeName>
</protein>
<keyword evidence="7 16" id="KW-0812">Transmembrane</keyword>
<comment type="similarity">
    <text evidence="16">Belongs to the transpeptidase family. FtsI subfamily.</text>
</comment>
<keyword evidence="13 16" id="KW-0717">Septation</keyword>
<accession>A0ABV7F4A5</accession>
<comment type="subcellular location">
    <subcellularLocation>
        <location evidence="16">Cell inner membrane</location>
        <topology evidence="16">Single-pass membrane protein</topology>
    </subcellularLocation>
    <subcellularLocation>
        <location evidence="1">Membrane</location>
    </subcellularLocation>
</comment>
<dbReference type="Pfam" id="PF03717">
    <property type="entry name" value="PBP_dimer"/>
    <property type="match status" value="1"/>
</dbReference>
<evidence type="ECO:0000259" key="17">
    <source>
        <dbReference type="Pfam" id="PF00905"/>
    </source>
</evidence>
<dbReference type="InterPro" id="IPR005311">
    <property type="entry name" value="PBP_dimer"/>
</dbReference>
<evidence type="ECO:0000256" key="7">
    <source>
        <dbReference type="ARBA" id="ARBA00022692"/>
    </source>
</evidence>
<keyword evidence="20" id="KW-1185">Reference proteome</keyword>
<comment type="catalytic activity">
    <reaction evidence="16">
        <text>Preferential cleavage: (Ac)2-L-Lys-D-Ala-|-D-Ala. Also transpeptidation of peptidyl-alanyl moieties that are N-acyl substituents of D-alanine.</text>
        <dbReference type="EC" id="3.4.16.4"/>
    </reaction>
</comment>
<evidence type="ECO:0000256" key="12">
    <source>
        <dbReference type="ARBA" id="ARBA00023136"/>
    </source>
</evidence>
<keyword evidence="10 16" id="KW-0573">Peptidoglycan synthesis</keyword>
<sequence>MTRKATGTGASRVAASKGVPFSANPVLATRLPAWRSRVVLFALFAAFLALAGRALWLQGLSTDFLQKQGESRYARTLELPATRGKITDRNGQVLASSVPVKAIWAIPDDVADAPTEKLRQLAQLLDMSDAELRKKLDSDRNFVYLKRQVEQDTSDKIVRLGITGIETRKEYKRFYPEGDVMAHVVGFTNVEDAGQDGMELSSQKSLVGMTGSRRVIKDRLGRVVEDIGAVREPHDGKDLTLSIDSKIQFIAFSQLKEAVEKHKAKAGGIIVLDVKTGEVLALANLPSYNPNNRAILTGAQLRNRVLTDTFEPGSTLKPFTVALALDTNRVTPSTTFQTSPGRMTIGTATIGDSHAHGLLSVSQIIQKSSNIGTAKIALQMPPQDMWEMFTTVGFGQQPRFGFPGAVAGRVRPYKSWRPIEQATMSYGHGISVSLIQLARAYMIFARNGDIIPLSFQKMHDLPVGQRVISEKTALQMRGMLESVVSPEGTAPKAQVPGYRVGGKTGTAYKIVHGKYVKEYIGDFVGFAPASNPRIIVAVMIDEPTSGHLAGDVAAPVFATVAANALRAMNVAPDSSVTNIIIPADSIEESM</sequence>
<comment type="caution">
    <text evidence="19">The sequence shown here is derived from an EMBL/GenBank/DDBJ whole genome shotgun (WGS) entry which is preliminary data.</text>
</comment>
<keyword evidence="2 16" id="KW-1003">Cell membrane</keyword>
<dbReference type="Pfam" id="PF00905">
    <property type="entry name" value="Transpeptidase"/>
    <property type="match status" value="1"/>
</dbReference>
<keyword evidence="15 16" id="KW-0961">Cell wall biogenesis/degradation</keyword>
<name>A0ABV7F4A5_9BURK</name>
<evidence type="ECO:0000256" key="1">
    <source>
        <dbReference type="ARBA" id="ARBA00004370"/>
    </source>
</evidence>